<name>A0A8J2KIK6_9HEXA</name>
<dbReference type="AlphaFoldDB" id="A0A8J2KIK6"/>
<gene>
    <name evidence="1" type="ORF">AFUS01_LOCUS24241</name>
</gene>
<sequence length="35" mass="4123">NCYSVPDRHMLCLCQVTQVKSQRILHSIEIRVKHS</sequence>
<dbReference type="Proteomes" id="UP000708208">
    <property type="component" value="Unassembled WGS sequence"/>
</dbReference>
<protein>
    <submittedName>
        <fullName evidence="1">Uncharacterized protein</fullName>
    </submittedName>
</protein>
<accession>A0A8J2KIK6</accession>
<feature type="non-terminal residue" evidence="1">
    <location>
        <position position="1"/>
    </location>
</feature>
<keyword evidence="2" id="KW-1185">Reference proteome</keyword>
<evidence type="ECO:0000313" key="2">
    <source>
        <dbReference type="Proteomes" id="UP000708208"/>
    </source>
</evidence>
<organism evidence="1 2">
    <name type="scientific">Allacma fusca</name>
    <dbReference type="NCBI Taxonomy" id="39272"/>
    <lineage>
        <taxon>Eukaryota</taxon>
        <taxon>Metazoa</taxon>
        <taxon>Ecdysozoa</taxon>
        <taxon>Arthropoda</taxon>
        <taxon>Hexapoda</taxon>
        <taxon>Collembola</taxon>
        <taxon>Symphypleona</taxon>
        <taxon>Sminthuridae</taxon>
        <taxon>Allacma</taxon>
    </lineage>
</organism>
<reference evidence="1" key="1">
    <citation type="submission" date="2021-06" db="EMBL/GenBank/DDBJ databases">
        <authorList>
            <person name="Hodson N. C."/>
            <person name="Mongue J. A."/>
            <person name="Jaron S. K."/>
        </authorList>
    </citation>
    <scope>NUCLEOTIDE SEQUENCE</scope>
</reference>
<dbReference type="EMBL" id="CAJVCH010299988">
    <property type="protein sequence ID" value="CAG7785627.1"/>
    <property type="molecule type" value="Genomic_DNA"/>
</dbReference>
<proteinExistence type="predicted"/>
<evidence type="ECO:0000313" key="1">
    <source>
        <dbReference type="EMBL" id="CAG7785627.1"/>
    </source>
</evidence>
<comment type="caution">
    <text evidence="1">The sequence shown here is derived from an EMBL/GenBank/DDBJ whole genome shotgun (WGS) entry which is preliminary data.</text>
</comment>